<evidence type="ECO:0000313" key="2">
    <source>
        <dbReference type="Proteomes" id="UP000479710"/>
    </source>
</evidence>
<accession>A0A6G1C1Z9</accession>
<name>A0A6G1C1Z9_9ORYZ</name>
<proteinExistence type="predicted"/>
<protein>
    <submittedName>
        <fullName evidence="1">Uncharacterized protein</fullName>
    </submittedName>
</protein>
<dbReference type="EMBL" id="SPHZ02000011">
    <property type="protein sequence ID" value="KAF0893997.1"/>
    <property type="molecule type" value="Genomic_DNA"/>
</dbReference>
<organism evidence="1 2">
    <name type="scientific">Oryza meyeriana var. granulata</name>
    <dbReference type="NCBI Taxonomy" id="110450"/>
    <lineage>
        <taxon>Eukaryota</taxon>
        <taxon>Viridiplantae</taxon>
        <taxon>Streptophyta</taxon>
        <taxon>Embryophyta</taxon>
        <taxon>Tracheophyta</taxon>
        <taxon>Spermatophyta</taxon>
        <taxon>Magnoliopsida</taxon>
        <taxon>Liliopsida</taxon>
        <taxon>Poales</taxon>
        <taxon>Poaceae</taxon>
        <taxon>BOP clade</taxon>
        <taxon>Oryzoideae</taxon>
        <taxon>Oryzeae</taxon>
        <taxon>Oryzinae</taxon>
        <taxon>Oryza</taxon>
        <taxon>Oryza meyeriana</taxon>
    </lineage>
</organism>
<keyword evidence="2" id="KW-1185">Reference proteome</keyword>
<dbReference type="Proteomes" id="UP000479710">
    <property type="component" value="Unassembled WGS sequence"/>
</dbReference>
<comment type="caution">
    <text evidence="1">The sequence shown here is derived from an EMBL/GenBank/DDBJ whole genome shotgun (WGS) entry which is preliminary data.</text>
</comment>
<dbReference type="AlphaFoldDB" id="A0A6G1C1Z9"/>
<sequence>MCCRDRADSTYEYEEEDRDVAVCIAKQSSRGATCPAQRSNSAAVSSIILLRPLFRVVSSACHLVDLFARANKTSRSPAIRRWPV</sequence>
<reference evidence="1 2" key="1">
    <citation type="submission" date="2019-11" db="EMBL/GenBank/DDBJ databases">
        <title>Whole genome sequence of Oryza granulata.</title>
        <authorList>
            <person name="Li W."/>
        </authorList>
    </citation>
    <scope>NUCLEOTIDE SEQUENCE [LARGE SCALE GENOMIC DNA]</scope>
    <source>
        <strain evidence="2">cv. Menghai</strain>
        <tissue evidence="1">Leaf</tissue>
    </source>
</reference>
<evidence type="ECO:0000313" key="1">
    <source>
        <dbReference type="EMBL" id="KAF0893997.1"/>
    </source>
</evidence>
<gene>
    <name evidence="1" type="ORF">E2562_033784</name>
</gene>